<dbReference type="GO" id="GO:0016020">
    <property type="term" value="C:membrane"/>
    <property type="evidence" value="ECO:0007669"/>
    <property type="project" value="UniProtKB-SubCell"/>
</dbReference>
<evidence type="ECO:0000256" key="9">
    <source>
        <dbReference type="ARBA" id="ARBA00023136"/>
    </source>
</evidence>
<gene>
    <name evidence="12" type="ORF">KQ657_001827</name>
</gene>
<dbReference type="EMBL" id="JAHMUF010000018">
    <property type="protein sequence ID" value="KAG7192426.1"/>
    <property type="molecule type" value="Genomic_DNA"/>
</dbReference>
<name>A0A9P7V7P2_9ASCO</name>
<evidence type="ECO:0000256" key="7">
    <source>
        <dbReference type="ARBA" id="ARBA00022737"/>
    </source>
</evidence>
<dbReference type="PROSITE" id="PS50920">
    <property type="entry name" value="SOLCAR"/>
    <property type="match status" value="2"/>
</dbReference>
<evidence type="ECO:0000256" key="4">
    <source>
        <dbReference type="ARBA" id="ARBA00021935"/>
    </source>
</evidence>
<evidence type="ECO:0000256" key="11">
    <source>
        <dbReference type="RuleBase" id="RU000488"/>
    </source>
</evidence>
<dbReference type="SUPFAM" id="SSF103506">
    <property type="entry name" value="Mitochondrial carrier"/>
    <property type="match status" value="1"/>
</dbReference>
<evidence type="ECO:0000256" key="6">
    <source>
        <dbReference type="ARBA" id="ARBA00022692"/>
    </source>
</evidence>
<keyword evidence="7" id="KW-0677">Repeat</keyword>
<keyword evidence="8" id="KW-1133">Transmembrane helix</keyword>
<accession>A0A9P7V7P2</accession>
<dbReference type="Pfam" id="PF00153">
    <property type="entry name" value="Mito_carr"/>
    <property type="match status" value="3"/>
</dbReference>
<dbReference type="AlphaFoldDB" id="A0A9P7V7P2"/>
<evidence type="ECO:0000256" key="3">
    <source>
        <dbReference type="ARBA" id="ARBA00006375"/>
    </source>
</evidence>
<feature type="repeat" description="Solcar" evidence="10">
    <location>
        <begin position="181"/>
        <end position="261"/>
    </location>
</feature>
<dbReference type="GO" id="GO:0055085">
    <property type="term" value="P:transmembrane transport"/>
    <property type="evidence" value="ECO:0007669"/>
    <property type="project" value="InterPro"/>
</dbReference>
<dbReference type="InterPro" id="IPR018108">
    <property type="entry name" value="MCP_transmembrane"/>
</dbReference>
<protein>
    <recommendedName>
        <fullName evidence="4">Mitochondrial thiamine pyrophosphate carrier 1</fullName>
    </recommendedName>
</protein>
<dbReference type="InterPro" id="IPR044712">
    <property type="entry name" value="SLC25A32-like"/>
</dbReference>
<comment type="function">
    <text evidence="1">Mitochondrial transporter that mediates uptake of thiamine pyrophosphate (ThPP) into mitochondria.</text>
</comment>
<keyword evidence="13" id="KW-1185">Reference proteome</keyword>
<feature type="repeat" description="Solcar" evidence="10">
    <location>
        <begin position="85"/>
        <end position="172"/>
    </location>
</feature>
<comment type="caution">
    <text evidence="12">The sequence shown here is derived from an EMBL/GenBank/DDBJ whole genome shotgun (WGS) entry which is preliminary data.</text>
</comment>
<dbReference type="InterPro" id="IPR023395">
    <property type="entry name" value="MCP_dom_sf"/>
</dbReference>
<organism evidence="12 13">
    <name type="scientific">Scheffersomyces spartinae</name>
    <dbReference type="NCBI Taxonomy" id="45513"/>
    <lineage>
        <taxon>Eukaryota</taxon>
        <taxon>Fungi</taxon>
        <taxon>Dikarya</taxon>
        <taxon>Ascomycota</taxon>
        <taxon>Saccharomycotina</taxon>
        <taxon>Pichiomycetes</taxon>
        <taxon>Debaryomycetaceae</taxon>
        <taxon>Scheffersomyces</taxon>
    </lineage>
</organism>
<evidence type="ECO:0000256" key="1">
    <source>
        <dbReference type="ARBA" id="ARBA00002238"/>
    </source>
</evidence>
<evidence type="ECO:0000313" key="12">
    <source>
        <dbReference type="EMBL" id="KAG7192426.1"/>
    </source>
</evidence>
<evidence type="ECO:0000256" key="2">
    <source>
        <dbReference type="ARBA" id="ARBA00004141"/>
    </source>
</evidence>
<dbReference type="GO" id="GO:0006862">
    <property type="term" value="P:nucleotide transport"/>
    <property type="evidence" value="ECO:0007669"/>
    <property type="project" value="InterPro"/>
</dbReference>
<dbReference type="Proteomes" id="UP000790833">
    <property type="component" value="Unassembled WGS sequence"/>
</dbReference>
<reference evidence="12" key="1">
    <citation type="submission" date="2021-03" db="EMBL/GenBank/DDBJ databases">
        <authorList>
            <person name="Palmer J.M."/>
        </authorList>
    </citation>
    <scope>NUCLEOTIDE SEQUENCE</scope>
    <source>
        <strain evidence="12">ARV_011</strain>
    </source>
</reference>
<evidence type="ECO:0000256" key="8">
    <source>
        <dbReference type="ARBA" id="ARBA00022989"/>
    </source>
</evidence>
<keyword evidence="9 10" id="KW-0472">Membrane</keyword>
<comment type="similarity">
    <text evidence="3 11">Belongs to the mitochondrial carrier (TC 2.A.29) family.</text>
</comment>
<dbReference type="RefSeq" id="XP_043047976.1">
    <property type="nucleotide sequence ID" value="XM_043192608.1"/>
</dbReference>
<keyword evidence="6 10" id="KW-0812">Transmembrane</keyword>
<evidence type="ECO:0000256" key="5">
    <source>
        <dbReference type="ARBA" id="ARBA00022448"/>
    </source>
</evidence>
<evidence type="ECO:0000256" key="10">
    <source>
        <dbReference type="PROSITE-ProRule" id="PRU00282"/>
    </source>
</evidence>
<dbReference type="GeneID" id="66115201"/>
<dbReference type="Gene3D" id="1.50.40.10">
    <property type="entry name" value="Mitochondrial carrier domain"/>
    <property type="match status" value="1"/>
</dbReference>
<keyword evidence="5 11" id="KW-0813">Transport</keyword>
<dbReference type="PANTHER" id="PTHR45683">
    <property type="entry name" value="MITOCHONDRIAL NICOTINAMIDE ADENINE DINUCLEOTIDE TRANSPORTER 1-RELATED-RELATED"/>
    <property type="match status" value="1"/>
</dbReference>
<evidence type="ECO:0000313" key="13">
    <source>
        <dbReference type="Proteomes" id="UP000790833"/>
    </source>
</evidence>
<dbReference type="OrthoDB" id="428293at2759"/>
<proteinExistence type="inferred from homology"/>
<sequence length="264" mass="30080">MLNLIKIRLQLSNDPFKVVISNIVSNARKLFQQNPRHKYFALQFIESIYRGIGPNLLGNMCAWSLYFTFYNEYKRLLGAATGETKHPMTYFASSTLAGLSTGVVTNPIWVTKVRLLASSKLSPNAYRNMWHCLYSMYLNEGILLFWKGGLAGTFLIFQGAFQITLYDKLKDSFHRDKLSTTEYIYCSLTSKVVSMLLTYPGQVVRAQLQNSIVKLKISQVISNIYKEQGLKGFFRGVGTNLLRVVPATVTTFLIYEKVKDHLQP</sequence>
<comment type="subcellular location">
    <subcellularLocation>
        <location evidence="2">Membrane</location>
        <topology evidence="2">Multi-pass membrane protein</topology>
    </subcellularLocation>
</comment>